<organism>
    <name type="scientific">Branchiostoma floridae</name>
    <name type="common">Florida lancelet</name>
    <name type="synonym">Amphioxus</name>
    <dbReference type="NCBI Taxonomy" id="7739"/>
    <lineage>
        <taxon>Eukaryota</taxon>
        <taxon>Metazoa</taxon>
        <taxon>Chordata</taxon>
        <taxon>Cephalochordata</taxon>
        <taxon>Leptocardii</taxon>
        <taxon>Amphioxiformes</taxon>
        <taxon>Branchiostomatidae</taxon>
        <taxon>Branchiostoma</taxon>
    </lineage>
</organism>
<evidence type="ECO:0000313" key="2">
    <source>
        <dbReference type="EMBL" id="EEN52333.1"/>
    </source>
</evidence>
<dbReference type="EMBL" id="GG666582">
    <property type="protein sequence ID" value="EEN52333.1"/>
    <property type="molecule type" value="Genomic_DNA"/>
</dbReference>
<name>C3Z4X6_BRAFL</name>
<accession>C3Z4X6</accession>
<evidence type="ECO:0000256" key="1">
    <source>
        <dbReference type="SAM" id="MobiDB-lite"/>
    </source>
</evidence>
<dbReference type="InParanoid" id="C3Z4X6"/>
<dbReference type="AlphaFoldDB" id="C3Z4X6"/>
<reference evidence="2" key="1">
    <citation type="journal article" date="2008" name="Nature">
        <title>The amphioxus genome and the evolution of the chordate karyotype.</title>
        <authorList>
            <consortium name="US DOE Joint Genome Institute (JGI-PGF)"/>
            <person name="Putnam N.H."/>
            <person name="Butts T."/>
            <person name="Ferrier D.E.K."/>
            <person name="Furlong R.F."/>
            <person name="Hellsten U."/>
            <person name="Kawashima T."/>
            <person name="Robinson-Rechavi M."/>
            <person name="Shoguchi E."/>
            <person name="Terry A."/>
            <person name="Yu J.-K."/>
            <person name="Benito-Gutierrez E.L."/>
            <person name="Dubchak I."/>
            <person name="Garcia-Fernandez J."/>
            <person name="Gibson-Brown J.J."/>
            <person name="Grigoriev I.V."/>
            <person name="Horton A.C."/>
            <person name="de Jong P.J."/>
            <person name="Jurka J."/>
            <person name="Kapitonov V.V."/>
            <person name="Kohara Y."/>
            <person name="Kuroki Y."/>
            <person name="Lindquist E."/>
            <person name="Lucas S."/>
            <person name="Osoegawa K."/>
            <person name="Pennacchio L.A."/>
            <person name="Salamov A.A."/>
            <person name="Satou Y."/>
            <person name="Sauka-Spengler T."/>
            <person name="Schmutz J."/>
            <person name="Shin-I T."/>
            <person name="Toyoda A."/>
            <person name="Bronner-Fraser M."/>
            <person name="Fujiyama A."/>
            <person name="Holland L.Z."/>
            <person name="Holland P.W.H."/>
            <person name="Satoh N."/>
            <person name="Rokhsar D.S."/>
        </authorList>
    </citation>
    <scope>NUCLEOTIDE SEQUENCE [LARGE SCALE GENOMIC DNA]</scope>
    <source>
        <strain evidence="2">S238N-H82</strain>
        <tissue evidence="2">Testes</tissue>
    </source>
</reference>
<sequence>MSWESTLRQCDSEDDTTYVGVSPADLPRCRTRSLHRRSLFHVSGRISSLGWSLIIDKGSPMGAIGRNAGQRETPQNGKSTGCGHASRRLWNIGNALRDIYRPGNESAAVKNGVYLATRDLYGLFTPGLGHRRARPYNSLIPLTPSLNKAITILTGWLIYHKTGVERLFYFRVSSIDTGIAAERCQRMLNKVSSFYNIIIGIVLTRRSCSVTFTGDKISRKVAELFSFVEREKCCIFSTHVRMIFRWWPRCPRRDPSLAGGAPGTLGPKINGKKGTNMRPTLSGSDDLIGQLGYYEEGFFNLAAGSTYMSPGRSPLKKIPLYQDLPEYTAATK</sequence>
<feature type="region of interest" description="Disordered" evidence="1">
    <location>
        <begin position="258"/>
        <end position="278"/>
    </location>
</feature>
<gene>
    <name evidence="2" type="ORF">BRAFLDRAFT_76122</name>
</gene>
<proteinExistence type="predicted"/>
<protein>
    <submittedName>
        <fullName evidence="2">Uncharacterized protein</fullName>
    </submittedName>
</protein>